<evidence type="ECO:0000313" key="3">
    <source>
        <dbReference type="Proteomes" id="UP000184231"/>
    </source>
</evidence>
<dbReference type="OrthoDB" id="9803578at2"/>
<keyword evidence="1" id="KW-0732">Signal</keyword>
<dbReference type="STRING" id="558155.SAMN04487911_10219"/>
<sequence length="272" mass="31388">MRLKLCWLLLIFNTTALLAARIDTLMVPSTAMNKSIPNLVILPANYEQGEATFPVLYLLHGAGGDYTDWISKTPEIKTFADTHQMIIVCPDGGLTSWYLDSPIDHKMRYETYISRELVTEMDSKYKTIANKTHRAITGLSMGGHGAFYLAMKHQDIWGAAGSMSGGLDIRPFPNNWDLPKRLGPYSENREHWENNTVINMVYLLKGNDLKLIFDCGTADFFYDSNKRFHEKLLERNIPHDYIERPGQHNWEYWSNAIQYQLLFFKNYFTATK</sequence>
<dbReference type="Pfam" id="PF00756">
    <property type="entry name" value="Esterase"/>
    <property type="match status" value="1"/>
</dbReference>
<accession>A0A1M6B041</accession>
<dbReference type="Gene3D" id="3.40.50.1820">
    <property type="entry name" value="alpha/beta hydrolase"/>
    <property type="match status" value="1"/>
</dbReference>
<dbReference type="GO" id="GO:0016787">
    <property type="term" value="F:hydrolase activity"/>
    <property type="evidence" value="ECO:0007669"/>
    <property type="project" value="UniProtKB-KW"/>
</dbReference>
<dbReference type="Proteomes" id="UP000184231">
    <property type="component" value="Unassembled WGS sequence"/>
</dbReference>
<organism evidence="2 3">
    <name type="scientific">Arenibacter nanhaiticus</name>
    <dbReference type="NCBI Taxonomy" id="558155"/>
    <lineage>
        <taxon>Bacteria</taxon>
        <taxon>Pseudomonadati</taxon>
        <taxon>Bacteroidota</taxon>
        <taxon>Flavobacteriia</taxon>
        <taxon>Flavobacteriales</taxon>
        <taxon>Flavobacteriaceae</taxon>
        <taxon>Arenibacter</taxon>
    </lineage>
</organism>
<dbReference type="PANTHER" id="PTHR48098">
    <property type="entry name" value="ENTEROCHELIN ESTERASE-RELATED"/>
    <property type="match status" value="1"/>
</dbReference>
<evidence type="ECO:0000313" key="2">
    <source>
        <dbReference type="EMBL" id="SHI42061.1"/>
    </source>
</evidence>
<dbReference type="AlphaFoldDB" id="A0A1M6B041"/>
<evidence type="ECO:0000256" key="1">
    <source>
        <dbReference type="SAM" id="SignalP"/>
    </source>
</evidence>
<dbReference type="GO" id="GO:0016747">
    <property type="term" value="F:acyltransferase activity, transferring groups other than amino-acyl groups"/>
    <property type="evidence" value="ECO:0007669"/>
    <property type="project" value="TreeGrafter"/>
</dbReference>
<dbReference type="RefSeq" id="WP_072762861.1">
    <property type="nucleotide sequence ID" value="NZ_FQYX01000002.1"/>
</dbReference>
<protein>
    <submittedName>
        <fullName evidence="2">S-formylglutathione hydrolase FrmB</fullName>
    </submittedName>
</protein>
<dbReference type="EMBL" id="FQYX01000002">
    <property type="protein sequence ID" value="SHI42061.1"/>
    <property type="molecule type" value="Genomic_DNA"/>
</dbReference>
<feature type="chain" id="PRO_5009915899" evidence="1">
    <location>
        <begin position="20"/>
        <end position="272"/>
    </location>
</feature>
<dbReference type="PANTHER" id="PTHR48098:SF1">
    <property type="entry name" value="DIACYLGLYCEROL ACYLTRANSFERASE_MYCOLYLTRANSFERASE AG85A"/>
    <property type="match status" value="1"/>
</dbReference>
<gene>
    <name evidence="2" type="ORF">SAMN04487911_10219</name>
</gene>
<dbReference type="InterPro" id="IPR029058">
    <property type="entry name" value="AB_hydrolase_fold"/>
</dbReference>
<reference evidence="2 3" key="1">
    <citation type="submission" date="2016-11" db="EMBL/GenBank/DDBJ databases">
        <authorList>
            <person name="Jaros S."/>
            <person name="Januszkiewicz K."/>
            <person name="Wedrychowicz H."/>
        </authorList>
    </citation>
    <scope>NUCLEOTIDE SEQUENCE [LARGE SCALE GENOMIC DNA]</scope>
    <source>
        <strain evidence="2 3">CGMCC 1.8863</strain>
    </source>
</reference>
<keyword evidence="2" id="KW-0378">Hydrolase</keyword>
<dbReference type="InterPro" id="IPR050583">
    <property type="entry name" value="Mycobacterial_A85_antigen"/>
</dbReference>
<dbReference type="SUPFAM" id="SSF53474">
    <property type="entry name" value="alpha/beta-Hydrolases"/>
    <property type="match status" value="1"/>
</dbReference>
<dbReference type="InterPro" id="IPR000801">
    <property type="entry name" value="Esterase-like"/>
</dbReference>
<name>A0A1M6B041_9FLAO</name>
<proteinExistence type="predicted"/>
<keyword evidence="3" id="KW-1185">Reference proteome</keyword>
<feature type="signal peptide" evidence="1">
    <location>
        <begin position="1"/>
        <end position="19"/>
    </location>
</feature>